<dbReference type="SUPFAM" id="SSF46689">
    <property type="entry name" value="Homeodomain-like"/>
    <property type="match status" value="1"/>
</dbReference>
<dbReference type="PANTHER" id="PTHR30055">
    <property type="entry name" value="HTH-TYPE TRANSCRIPTIONAL REGULATOR RUTR"/>
    <property type="match status" value="1"/>
</dbReference>
<protein>
    <submittedName>
        <fullName evidence="6">TetR family transcriptional regulator</fullName>
    </submittedName>
</protein>
<accession>A0A0B5EW13</accession>
<keyword evidence="3" id="KW-0804">Transcription</keyword>
<evidence type="ECO:0000259" key="5">
    <source>
        <dbReference type="PROSITE" id="PS50977"/>
    </source>
</evidence>
<dbReference type="Pfam" id="PF13305">
    <property type="entry name" value="TetR_C_33"/>
    <property type="match status" value="1"/>
</dbReference>
<dbReference type="InterPro" id="IPR050109">
    <property type="entry name" value="HTH-type_TetR-like_transc_reg"/>
</dbReference>
<keyword evidence="7" id="KW-1185">Reference proteome</keyword>
<dbReference type="PANTHER" id="PTHR30055:SF220">
    <property type="entry name" value="TETR-FAMILY REGULATORY PROTEIN"/>
    <property type="match status" value="1"/>
</dbReference>
<evidence type="ECO:0000256" key="1">
    <source>
        <dbReference type="ARBA" id="ARBA00023015"/>
    </source>
</evidence>
<dbReference type="KEGG" id="sals:SLNWT_2480"/>
<reference evidence="6 7" key="1">
    <citation type="submission" date="2015-01" db="EMBL/GenBank/DDBJ databases">
        <title>Enhanced salinomycin production by adjusting the supply of polyketide extender units in Streptomyce albus DSM 41398.</title>
        <authorList>
            <person name="Lu C."/>
        </authorList>
    </citation>
    <scope>NUCLEOTIDE SEQUENCE [LARGE SCALE GENOMIC DNA]</scope>
    <source>
        <strain evidence="7">ATCC 21838 / DSM 41398 / FERM P-419 / JCM 4703 / NBRC 107858</strain>
    </source>
</reference>
<dbReference type="InterPro" id="IPR001647">
    <property type="entry name" value="HTH_TetR"/>
</dbReference>
<sequence>MSSRPYHHGNLRAALLEHAERTLREEGAQALTLRGLAREAGVSHGAPRRHFPDRQALLDALAVAGFERLRVQLEAAAGSGGGASAQLRALAQTYMDFATTHPALLELMFTGKHRPGAEAVYAAAERALGVPLAVITALQAEGELAPGDSARLGRVAFAAFHGLATLAGGGMLPPQELREAVGDTVETLLVGMRKR</sequence>
<dbReference type="Gene3D" id="1.10.357.10">
    <property type="entry name" value="Tetracycline Repressor, domain 2"/>
    <property type="match status" value="1"/>
</dbReference>
<dbReference type="Pfam" id="PF00440">
    <property type="entry name" value="TetR_N"/>
    <property type="match status" value="1"/>
</dbReference>
<name>A0A0B5EW13_STRA4</name>
<dbReference type="AlphaFoldDB" id="A0A0B5EW13"/>
<evidence type="ECO:0000256" key="2">
    <source>
        <dbReference type="ARBA" id="ARBA00023125"/>
    </source>
</evidence>
<evidence type="ECO:0000313" key="6">
    <source>
        <dbReference type="EMBL" id="AJE82856.1"/>
    </source>
</evidence>
<proteinExistence type="predicted"/>
<evidence type="ECO:0000313" key="7">
    <source>
        <dbReference type="Proteomes" id="UP000031523"/>
    </source>
</evidence>
<organism evidence="6 7">
    <name type="scientific">Streptomyces albus (strain ATCC 21838 / DSM 41398 / FERM P-419 / JCM 4703 / NBRC 107858)</name>
    <dbReference type="NCBI Taxonomy" id="1081613"/>
    <lineage>
        <taxon>Bacteria</taxon>
        <taxon>Bacillati</taxon>
        <taxon>Actinomycetota</taxon>
        <taxon>Actinomycetes</taxon>
        <taxon>Kitasatosporales</taxon>
        <taxon>Streptomycetaceae</taxon>
        <taxon>Streptomyces</taxon>
    </lineage>
</organism>
<dbReference type="PROSITE" id="PS50977">
    <property type="entry name" value="HTH_TETR_2"/>
    <property type="match status" value="1"/>
</dbReference>
<dbReference type="SUPFAM" id="SSF48498">
    <property type="entry name" value="Tetracyclin repressor-like, C-terminal domain"/>
    <property type="match status" value="1"/>
</dbReference>
<dbReference type="GO" id="GO:0003700">
    <property type="term" value="F:DNA-binding transcription factor activity"/>
    <property type="evidence" value="ECO:0007669"/>
    <property type="project" value="TreeGrafter"/>
</dbReference>
<dbReference type="Proteomes" id="UP000031523">
    <property type="component" value="Chromosome"/>
</dbReference>
<dbReference type="InterPro" id="IPR036271">
    <property type="entry name" value="Tet_transcr_reg_TetR-rel_C_sf"/>
</dbReference>
<feature type="domain" description="HTH tetR-type" evidence="5">
    <location>
        <begin position="9"/>
        <end position="69"/>
    </location>
</feature>
<feature type="DNA-binding region" description="H-T-H motif" evidence="4">
    <location>
        <begin position="32"/>
        <end position="51"/>
    </location>
</feature>
<dbReference type="InterPro" id="IPR009057">
    <property type="entry name" value="Homeodomain-like_sf"/>
</dbReference>
<keyword evidence="1" id="KW-0805">Transcription regulation</keyword>
<keyword evidence="2 4" id="KW-0238">DNA-binding</keyword>
<dbReference type="InterPro" id="IPR025996">
    <property type="entry name" value="MT1864/Rv1816-like_C"/>
</dbReference>
<dbReference type="EMBL" id="CP010519">
    <property type="protein sequence ID" value="AJE82856.1"/>
    <property type="molecule type" value="Genomic_DNA"/>
</dbReference>
<dbReference type="GO" id="GO:0000976">
    <property type="term" value="F:transcription cis-regulatory region binding"/>
    <property type="evidence" value="ECO:0007669"/>
    <property type="project" value="TreeGrafter"/>
</dbReference>
<gene>
    <name evidence="6" type="ORF">SLNWT_2480</name>
</gene>
<evidence type="ECO:0000256" key="3">
    <source>
        <dbReference type="ARBA" id="ARBA00023163"/>
    </source>
</evidence>
<evidence type="ECO:0000256" key="4">
    <source>
        <dbReference type="PROSITE-ProRule" id="PRU00335"/>
    </source>
</evidence>